<sequence>MGEEPADGPADDSADDGDKSPAPGAGPAPDEPGGAALSPAAAEFEARTEFADRLVETVRLLEAQESRIHALRALVVSELHAHFRRGARDALEAADATPITASEVAAALNVSARTGHAIVQEALALADPDLAPVLEALGAGRLDRRRARAVMEHACALPPGQGARFSAAAIEIACPADPHPAPSPGALSRRLRRLAEDYHDEPLAARKERAAAFRRVDLEPGKDGMCWLTAHLPLEVGAAIDTRLEAIARSLQGPDEVRGISQLRADAFRDLLLDSALPVCGPTAAGSPVAGASAAGVPAVGSPAVGPGAEGASVAGASRAGSRAVGPLLAGSPAAGAPAVGSPATGRHRAEPLGGSGPMGGVRTELVVTVPARTLTGESEAPGEILGHGPLDAPTARLLAAEAASWTTMFVDPHNGAPLALGRRRYTPSLAIRRFLGARDRVCRFPGCDKPASATEADHTTEWQHGGTTDTANLALLCREHHRLKTLGHWKVQHLPHTHEPPHHQHPHPAPETKPESEAERPQPPQPPPGGGVLEWTSPTGRRHLTYPETDPPPPF</sequence>
<feature type="region of interest" description="Disordered" evidence="2">
    <location>
        <begin position="333"/>
        <end position="362"/>
    </location>
</feature>
<organism evidence="4 5">
    <name type="scientific">Sinomonas terricola</name>
    <dbReference type="NCBI Taxonomy" id="3110330"/>
    <lineage>
        <taxon>Bacteria</taxon>
        <taxon>Bacillati</taxon>
        <taxon>Actinomycetota</taxon>
        <taxon>Actinomycetes</taxon>
        <taxon>Micrococcales</taxon>
        <taxon>Micrococcaceae</taxon>
        <taxon>Sinomonas</taxon>
    </lineage>
</organism>
<evidence type="ECO:0000259" key="3">
    <source>
        <dbReference type="SMART" id="SM00507"/>
    </source>
</evidence>
<name>A0ABU5T1W4_9MICC</name>
<dbReference type="InterPro" id="IPR003615">
    <property type="entry name" value="HNH_nuc"/>
</dbReference>
<feature type="compositionally biased region" description="Low complexity" evidence="2">
    <location>
        <begin position="31"/>
        <end position="42"/>
    </location>
</feature>
<reference evidence="4 5" key="1">
    <citation type="submission" date="2023-12" db="EMBL/GenBank/DDBJ databases">
        <title>Sinomonas terricola sp. nov, isolated from litchi orchard soil in Guangdong, PR China.</title>
        <authorList>
            <person name="Jiaxin W."/>
            <person name="Yang Z."/>
            <person name="Honghui Z."/>
        </authorList>
    </citation>
    <scope>NUCLEOTIDE SEQUENCE [LARGE SCALE GENOMIC DNA]</scope>
    <source>
        <strain evidence="4 5">JGH33</strain>
    </source>
</reference>
<dbReference type="InterPro" id="IPR003870">
    <property type="entry name" value="DUF222"/>
</dbReference>
<keyword evidence="5" id="KW-1185">Reference proteome</keyword>
<feature type="compositionally biased region" description="Basic and acidic residues" evidence="2">
    <location>
        <begin position="497"/>
        <end position="521"/>
    </location>
</feature>
<dbReference type="SMART" id="SM00507">
    <property type="entry name" value="HNHc"/>
    <property type="match status" value="1"/>
</dbReference>
<evidence type="ECO:0000313" key="4">
    <source>
        <dbReference type="EMBL" id="MEA5453648.1"/>
    </source>
</evidence>
<dbReference type="Gene3D" id="1.10.30.50">
    <property type="match status" value="1"/>
</dbReference>
<dbReference type="EMBL" id="JAYGGQ010000001">
    <property type="protein sequence ID" value="MEA5453648.1"/>
    <property type="molecule type" value="Genomic_DNA"/>
</dbReference>
<feature type="compositionally biased region" description="Acidic residues" evidence="2">
    <location>
        <begin position="1"/>
        <end position="15"/>
    </location>
</feature>
<proteinExistence type="inferred from homology"/>
<evidence type="ECO:0000313" key="5">
    <source>
        <dbReference type="Proteomes" id="UP001304769"/>
    </source>
</evidence>
<dbReference type="Pfam" id="PF01844">
    <property type="entry name" value="HNH"/>
    <property type="match status" value="1"/>
</dbReference>
<comment type="caution">
    <text evidence="4">The sequence shown here is derived from an EMBL/GenBank/DDBJ whole genome shotgun (WGS) entry which is preliminary data.</text>
</comment>
<evidence type="ECO:0000256" key="1">
    <source>
        <dbReference type="ARBA" id="ARBA00023450"/>
    </source>
</evidence>
<evidence type="ECO:0000256" key="2">
    <source>
        <dbReference type="SAM" id="MobiDB-lite"/>
    </source>
</evidence>
<feature type="compositionally biased region" description="Low complexity" evidence="2">
    <location>
        <begin position="333"/>
        <end position="344"/>
    </location>
</feature>
<protein>
    <submittedName>
        <fullName evidence="4">DUF222 domain-containing protein</fullName>
    </submittedName>
</protein>
<comment type="similarity">
    <text evidence="1">Belongs to the Rv1128c/1148c/1588c/1702c/1945/3466 family.</text>
</comment>
<dbReference type="Proteomes" id="UP001304769">
    <property type="component" value="Unassembled WGS sequence"/>
</dbReference>
<feature type="region of interest" description="Disordered" evidence="2">
    <location>
        <begin position="1"/>
        <end position="42"/>
    </location>
</feature>
<accession>A0ABU5T1W4</accession>
<gene>
    <name evidence="4" type="ORF">SPF06_02835</name>
</gene>
<feature type="region of interest" description="Disordered" evidence="2">
    <location>
        <begin position="495"/>
        <end position="556"/>
    </location>
</feature>
<feature type="domain" description="HNH nuclease" evidence="3">
    <location>
        <begin position="431"/>
        <end position="483"/>
    </location>
</feature>
<dbReference type="InterPro" id="IPR002711">
    <property type="entry name" value="HNH"/>
</dbReference>
<dbReference type="Pfam" id="PF02720">
    <property type="entry name" value="DUF222"/>
    <property type="match status" value="2"/>
</dbReference>
<dbReference type="RefSeq" id="WP_323277399.1">
    <property type="nucleotide sequence ID" value="NZ_JAYGGQ010000001.1"/>
</dbReference>
<dbReference type="CDD" id="cd00085">
    <property type="entry name" value="HNHc"/>
    <property type="match status" value="1"/>
</dbReference>